<reference evidence="1" key="1">
    <citation type="submission" date="2019-10" db="EMBL/GenBank/DDBJ databases">
        <authorList>
            <consortium name="DOE Joint Genome Institute"/>
            <person name="Kuo A."/>
            <person name="Miyauchi S."/>
            <person name="Kiss E."/>
            <person name="Drula E."/>
            <person name="Kohler A."/>
            <person name="Sanchez-Garcia M."/>
            <person name="Andreopoulos B."/>
            <person name="Barry K.W."/>
            <person name="Bonito G."/>
            <person name="Buee M."/>
            <person name="Carver A."/>
            <person name="Chen C."/>
            <person name="Cichocki N."/>
            <person name="Clum A."/>
            <person name="Culley D."/>
            <person name="Crous P.W."/>
            <person name="Fauchery L."/>
            <person name="Girlanda M."/>
            <person name="Hayes R."/>
            <person name="Keri Z."/>
            <person name="Labutti K."/>
            <person name="Lipzen A."/>
            <person name="Lombard V."/>
            <person name="Magnuson J."/>
            <person name="Maillard F."/>
            <person name="Morin E."/>
            <person name="Murat C."/>
            <person name="Nolan M."/>
            <person name="Ohm R."/>
            <person name="Pangilinan J."/>
            <person name="Pereira M."/>
            <person name="Perotto S."/>
            <person name="Peter M."/>
            <person name="Riley R."/>
            <person name="Sitrit Y."/>
            <person name="Stielow B."/>
            <person name="Szollosi G."/>
            <person name="Zifcakova L."/>
            <person name="Stursova M."/>
            <person name="Spatafora J.W."/>
            <person name="Tedersoo L."/>
            <person name="Vaario L.-M."/>
            <person name="Yamada A."/>
            <person name="Yan M."/>
            <person name="Wang P."/>
            <person name="Xu J."/>
            <person name="Bruns T."/>
            <person name="Baldrian P."/>
            <person name="Vilgalys R."/>
            <person name="Henrissat B."/>
            <person name="Grigoriev I.V."/>
            <person name="Hibbett D."/>
            <person name="Nagy L.G."/>
            <person name="Martin F.M."/>
        </authorList>
    </citation>
    <scope>NUCLEOTIDE SEQUENCE</scope>
    <source>
        <strain evidence="1">P2</strain>
    </source>
</reference>
<feature type="non-terminal residue" evidence="1">
    <location>
        <position position="88"/>
    </location>
</feature>
<dbReference type="Proteomes" id="UP000886501">
    <property type="component" value="Unassembled WGS sequence"/>
</dbReference>
<evidence type="ECO:0000313" key="2">
    <source>
        <dbReference type="Proteomes" id="UP000886501"/>
    </source>
</evidence>
<organism evidence="1 2">
    <name type="scientific">Thelephora ganbajun</name>
    <name type="common">Ganba fungus</name>
    <dbReference type="NCBI Taxonomy" id="370292"/>
    <lineage>
        <taxon>Eukaryota</taxon>
        <taxon>Fungi</taxon>
        <taxon>Dikarya</taxon>
        <taxon>Basidiomycota</taxon>
        <taxon>Agaricomycotina</taxon>
        <taxon>Agaricomycetes</taxon>
        <taxon>Thelephorales</taxon>
        <taxon>Thelephoraceae</taxon>
        <taxon>Thelephora</taxon>
    </lineage>
</organism>
<proteinExistence type="predicted"/>
<reference evidence="1" key="2">
    <citation type="journal article" date="2020" name="Nat. Commun.">
        <title>Large-scale genome sequencing of mycorrhizal fungi provides insights into the early evolution of symbiotic traits.</title>
        <authorList>
            <person name="Miyauchi S."/>
            <person name="Kiss E."/>
            <person name="Kuo A."/>
            <person name="Drula E."/>
            <person name="Kohler A."/>
            <person name="Sanchez-Garcia M."/>
            <person name="Morin E."/>
            <person name="Andreopoulos B."/>
            <person name="Barry K.W."/>
            <person name="Bonito G."/>
            <person name="Buee M."/>
            <person name="Carver A."/>
            <person name="Chen C."/>
            <person name="Cichocki N."/>
            <person name="Clum A."/>
            <person name="Culley D."/>
            <person name="Crous P.W."/>
            <person name="Fauchery L."/>
            <person name="Girlanda M."/>
            <person name="Hayes R.D."/>
            <person name="Keri Z."/>
            <person name="LaButti K."/>
            <person name="Lipzen A."/>
            <person name="Lombard V."/>
            <person name="Magnuson J."/>
            <person name="Maillard F."/>
            <person name="Murat C."/>
            <person name="Nolan M."/>
            <person name="Ohm R.A."/>
            <person name="Pangilinan J."/>
            <person name="Pereira M.F."/>
            <person name="Perotto S."/>
            <person name="Peter M."/>
            <person name="Pfister S."/>
            <person name="Riley R."/>
            <person name="Sitrit Y."/>
            <person name="Stielow J.B."/>
            <person name="Szollosi G."/>
            <person name="Zifcakova L."/>
            <person name="Stursova M."/>
            <person name="Spatafora J.W."/>
            <person name="Tedersoo L."/>
            <person name="Vaario L.M."/>
            <person name="Yamada A."/>
            <person name="Yan M."/>
            <person name="Wang P."/>
            <person name="Xu J."/>
            <person name="Bruns T."/>
            <person name="Baldrian P."/>
            <person name="Vilgalys R."/>
            <person name="Dunand C."/>
            <person name="Henrissat B."/>
            <person name="Grigoriev I.V."/>
            <person name="Hibbett D."/>
            <person name="Nagy L.G."/>
            <person name="Martin F.M."/>
        </authorList>
    </citation>
    <scope>NUCLEOTIDE SEQUENCE</scope>
    <source>
        <strain evidence="1">P2</strain>
    </source>
</reference>
<gene>
    <name evidence="1" type="ORF">BDM02DRAFT_3124104</name>
</gene>
<evidence type="ECO:0000313" key="1">
    <source>
        <dbReference type="EMBL" id="KAF9642849.1"/>
    </source>
</evidence>
<accession>A0ACB6YZI5</accession>
<keyword evidence="2" id="KW-1185">Reference proteome</keyword>
<name>A0ACB6YZI5_THEGA</name>
<comment type="caution">
    <text evidence="1">The sequence shown here is derived from an EMBL/GenBank/DDBJ whole genome shotgun (WGS) entry which is preliminary data.</text>
</comment>
<dbReference type="EMBL" id="MU118340">
    <property type="protein sequence ID" value="KAF9642849.1"/>
    <property type="molecule type" value="Genomic_DNA"/>
</dbReference>
<sequence>MLSAIVSDSLAAAYCVLILATPMRVLVRHLDGACDFTYSSSIDHLHQRRGEPMSIERITVSYGDRDEGFECQPRWITQRSRLMYMYSV</sequence>
<protein>
    <submittedName>
        <fullName evidence="1">Uncharacterized protein</fullName>
    </submittedName>
</protein>